<feature type="domain" description="Glycosyl transferase family 1" evidence="1">
    <location>
        <begin position="205"/>
        <end position="362"/>
    </location>
</feature>
<dbReference type="RefSeq" id="WP_154173966.1">
    <property type="nucleotide sequence ID" value="NZ_WJXZ01000002.1"/>
</dbReference>
<dbReference type="InterPro" id="IPR001296">
    <property type="entry name" value="Glyco_trans_1"/>
</dbReference>
<sequence length="391" mass="43736">MRLLHVISELDPKIGGTSQAVRTIIEGLSQLDVINEVVSLDDPNAPFLGDITFVIHATGPGKTPWKIAPKFIPWLAENLHTYDVVIVHGLWHYHTYAIYKVWSYLKVNKPALYLMPHGMLDPWFQRAAGRKLKAIRNWLFWKFTEQNIINRGDGLLFTCETEKIVSRESFSPYAPKAEKVVGLGVESPPNFAVRMEEEFRRKCNGLTGEFLLFLGRINIKKGVDLLIKAYLDLKTKGVQLPRLVIAGPGLDSPFGQSVLKLASIDKDIVFPGMLSGDAKWGAFYKCDAFILPSHQENFGIAVVEALACSKPVLISDQVNIWREINTEKAGIVENDTESGVNKMLKQWMNMSAEQKKQMGLNANTAFHTHFTISRASGKMINAISQAIPTSN</sequence>
<dbReference type="InterPro" id="IPR050194">
    <property type="entry name" value="Glycosyltransferase_grp1"/>
</dbReference>
<dbReference type="GO" id="GO:0016757">
    <property type="term" value="F:glycosyltransferase activity"/>
    <property type="evidence" value="ECO:0007669"/>
    <property type="project" value="InterPro"/>
</dbReference>
<dbReference type="AlphaFoldDB" id="A0A7K0EGN6"/>
<dbReference type="OrthoDB" id="9790710at2"/>
<dbReference type="PANTHER" id="PTHR45947">
    <property type="entry name" value="SULFOQUINOVOSYL TRANSFERASE SQD2"/>
    <property type="match status" value="1"/>
</dbReference>
<comment type="caution">
    <text evidence="3">The sequence shown here is derived from an EMBL/GenBank/DDBJ whole genome shotgun (WGS) entry which is preliminary data.</text>
</comment>
<proteinExistence type="predicted"/>
<evidence type="ECO:0000259" key="1">
    <source>
        <dbReference type="Pfam" id="PF00534"/>
    </source>
</evidence>
<dbReference type="Proteomes" id="UP000441754">
    <property type="component" value="Unassembled WGS sequence"/>
</dbReference>
<dbReference type="EMBL" id="WJXZ01000002">
    <property type="protein sequence ID" value="MRS60731.1"/>
    <property type="molecule type" value="Genomic_DNA"/>
</dbReference>
<accession>A0A7K0EGN6</accession>
<gene>
    <name evidence="3" type="ORF">GJJ30_05450</name>
</gene>
<protein>
    <submittedName>
        <fullName evidence="3">Glycosyltransferase</fullName>
    </submittedName>
</protein>
<organism evidence="3 4">
    <name type="scientific">Larkinella terrae</name>
    <dbReference type="NCBI Taxonomy" id="2025311"/>
    <lineage>
        <taxon>Bacteria</taxon>
        <taxon>Pseudomonadati</taxon>
        <taxon>Bacteroidota</taxon>
        <taxon>Cytophagia</taxon>
        <taxon>Cytophagales</taxon>
        <taxon>Spirosomataceae</taxon>
        <taxon>Larkinella</taxon>
    </lineage>
</organism>
<dbReference type="InterPro" id="IPR028098">
    <property type="entry name" value="Glyco_trans_4-like_N"/>
</dbReference>
<dbReference type="Pfam" id="PF00534">
    <property type="entry name" value="Glycos_transf_1"/>
    <property type="match status" value="1"/>
</dbReference>
<dbReference type="PANTHER" id="PTHR45947:SF3">
    <property type="entry name" value="SULFOQUINOVOSYL TRANSFERASE SQD2"/>
    <property type="match status" value="1"/>
</dbReference>
<dbReference type="Gene3D" id="3.40.50.2000">
    <property type="entry name" value="Glycogen Phosphorylase B"/>
    <property type="match status" value="2"/>
</dbReference>
<name>A0A7K0EGN6_9BACT</name>
<evidence type="ECO:0000313" key="4">
    <source>
        <dbReference type="Proteomes" id="UP000441754"/>
    </source>
</evidence>
<feature type="domain" description="Glycosyltransferase subfamily 4-like N-terminal" evidence="2">
    <location>
        <begin position="14"/>
        <end position="163"/>
    </location>
</feature>
<reference evidence="3 4" key="1">
    <citation type="journal article" date="2018" name="Antonie Van Leeuwenhoek">
        <title>Larkinella terrae sp. nov., isolated from soil on Jeju Island, South Korea.</title>
        <authorList>
            <person name="Ten L.N."/>
            <person name="Jeon J."/>
            <person name="Park S.J."/>
            <person name="Park S."/>
            <person name="Lee S.Y."/>
            <person name="Kim M.K."/>
            <person name="Jung H.Y."/>
        </authorList>
    </citation>
    <scope>NUCLEOTIDE SEQUENCE [LARGE SCALE GENOMIC DNA]</scope>
    <source>
        <strain evidence="3 4">KCTC 52001</strain>
    </source>
</reference>
<dbReference type="Pfam" id="PF13439">
    <property type="entry name" value="Glyco_transf_4"/>
    <property type="match status" value="1"/>
</dbReference>
<keyword evidence="4" id="KW-1185">Reference proteome</keyword>
<evidence type="ECO:0000313" key="3">
    <source>
        <dbReference type="EMBL" id="MRS60731.1"/>
    </source>
</evidence>
<keyword evidence="3" id="KW-0808">Transferase</keyword>
<dbReference type="SUPFAM" id="SSF53756">
    <property type="entry name" value="UDP-Glycosyltransferase/glycogen phosphorylase"/>
    <property type="match status" value="1"/>
</dbReference>
<evidence type="ECO:0000259" key="2">
    <source>
        <dbReference type="Pfam" id="PF13439"/>
    </source>
</evidence>